<dbReference type="RefSeq" id="WP_015711912.1">
    <property type="nucleotide sequence ID" value="NC_015577.1"/>
</dbReference>
<dbReference type="AlphaFoldDB" id="F5YG71"/>
<dbReference type="EMBL" id="CP001841">
    <property type="protein sequence ID" value="AEF82178.1"/>
    <property type="molecule type" value="Genomic_DNA"/>
</dbReference>
<accession>F5YG71</accession>
<dbReference type="HOGENOM" id="CLU_154570_4_0_12"/>
<evidence type="ECO:0000313" key="1">
    <source>
        <dbReference type="EMBL" id="AEF82178.1"/>
    </source>
</evidence>
<dbReference type="InParanoid" id="F5YG71"/>
<keyword evidence="2" id="KW-1185">Reference proteome</keyword>
<gene>
    <name evidence="1" type="ordered locus">TREAZ_0005</name>
</gene>
<evidence type="ECO:0000313" key="2">
    <source>
        <dbReference type="Proteomes" id="UP000009222"/>
    </source>
</evidence>
<dbReference type="KEGG" id="taz:TREAZ_0005"/>
<dbReference type="OrthoDB" id="339163at2"/>
<organism evidence="1 2">
    <name type="scientific">Leadbettera azotonutricia (strain ATCC BAA-888 / DSM 13862 / ZAS-9)</name>
    <name type="common">Treponema azotonutricium</name>
    <dbReference type="NCBI Taxonomy" id="545695"/>
    <lineage>
        <taxon>Bacteria</taxon>
        <taxon>Pseudomonadati</taxon>
        <taxon>Spirochaetota</taxon>
        <taxon>Spirochaetia</taxon>
        <taxon>Spirochaetales</taxon>
        <taxon>Breznakiellaceae</taxon>
        <taxon>Leadbettera</taxon>
    </lineage>
</organism>
<reference evidence="1 2" key="2">
    <citation type="journal article" date="2011" name="ISME J.">
        <title>RNA-seq reveals cooperative metabolic interactions between two termite-gut spirochete species in co-culture.</title>
        <authorList>
            <person name="Rosenthal A.Z."/>
            <person name="Matson E.G."/>
            <person name="Eldar A."/>
            <person name="Leadbetter J.R."/>
        </authorList>
    </citation>
    <scope>NUCLEOTIDE SEQUENCE [LARGE SCALE GENOMIC DNA]</scope>
    <source>
        <strain evidence="2">ATCC BAA-888 / DSM 13862 / ZAS-9</strain>
    </source>
</reference>
<protein>
    <submittedName>
        <fullName evidence="1">Uncharacterized protein</fullName>
    </submittedName>
</protein>
<dbReference type="Proteomes" id="UP000009222">
    <property type="component" value="Chromosome"/>
</dbReference>
<proteinExistence type="predicted"/>
<dbReference type="InterPro" id="IPR005368">
    <property type="entry name" value="UPF0175"/>
</dbReference>
<dbReference type="STRING" id="545695.TREAZ_0005"/>
<dbReference type="Pfam" id="PF03683">
    <property type="entry name" value="UPF0175"/>
    <property type="match status" value="1"/>
</dbReference>
<reference evidence="2" key="1">
    <citation type="submission" date="2009-12" db="EMBL/GenBank/DDBJ databases">
        <title>Complete sequence of Treponema azotonutricium strain ZAS-9.</title>
        <authorList>
            <person name="Tetu S.G."/>
            <person name="Matson E."/>
            <person name="Ren Q."/>
            <person name="Seshadri R."/>
            <person name="Elbourne L."/>
            <person name="Hassan K.A."/>
            <person name="Durkin A."/>
            <person name="Radune D."/>
            <person name="Mohamoud Y."/>
            <person name="Shay R."/>
            <person name="Jin S."/>
            <person name="Zhang X."/>
            <person name="Lucey K."/>
            <person name="Ballor N.R."/>
            <person name="Ottesen E."/>
            <person name="Rosenthal R."/>
            <person name="Allen A."/>
            <person name="Leadbetter J.R."/>
            <person name="Paulsen I.T."/>
        </authorList>
    </citation>
    <scope>NUCLEOTIDE SEQUENCE [LARGE SCALE GENOMIC DNA]</scope>
    <source>
        <strain evidence="2">ATCC BAA-888 / DSM 13862 / ZAS-9</strain>
    </source>
</reference>
<name>F5YG71_LEAAZ</name>
<dbReference type="eggNOG" id="ENOG5032AUR">
    <property type="taxonomic scope" value="Bacteria"/>
</dbReference>
<sequence length="86" mass="9514">MQQAAISFSDDLLLSLNMSVGELVSSMRKEYATKMYQQGKLTLGQGAEFCGICLYDFTALLAVQDIPVINYEIEDLDRELASIGVE</sequence>